<proteinExistence type="predicted"/>
<dbReference type="GO" id="GO:0006298">
    <property type="term" value="P:mismatch repair"/>
    <property type="evidence" value="ECO:0007669"/>
    <property type="project" value="TreeGrafter"/>
</dbReference>
<dbReference type="GO" id="GO:1904047">
    <property type="term" value="F:S-adenosyl-L-methionine binding"/>
    <property type="evidence" value="ECO:0007669"/>
    <property type="project" value="TreeGrafter"/>
</dbReference>
<evidence type="ECO:0000256" key="2">
    <source>
        <dbReference type="ARBA" id="ARBA00022679"/>
    </source>
</evidence>
<dbReference type="EC" id="2.1.1.72" evidence="4"/>
<dbReference type="AlphaFoldDB" id="A0A841QGD5"/>
<dbReference type="Proteomes" id="UP000578000">
    <property type="component" value="Unassembled WGS sequence"/>
</dbReference>
<evidence type="ECO:0000256" key="3">
    <source>
        <dbReference type="ARBA" id="ARBA00022691"/>
    </source>
</evidence>
<dbReference type="PRINTS" id="PR00505">
    <property type="entry name" value="D12N6MTFRASE"/>
</dbReference>
<keyword evidence="3" id="KW-0949">S-adenosyl-L-methionine</keyword>
<dbReference type="InterPro" id="IPR012327">
    <property type="entry name" value="MeTrfase_D12"/>
</dbReference>
<comment type="caution">
    <text evidence="4">The sequence shown here is derived from an EMBL/GenBank/DDBJ whole genome shotgun (WGS) entry which is preliminary data.</text>
</comment>
<dbReference type="GO" id="GO:0032259">
    <property type="term" value="P:methylation"/>
    <property type="evidence" value="ECO:0007669"/>
    <property type="project" value="UniProtKB-KW"/>
</dbReference>
<dbReference type="PANTHER" id="PTHR30481">
    <property type="entry name" value="DNA ADENINE METHYLASE"/>
    <property type="match status" value="1"/>
</dbReference>
<dbReference type="SUPFAM" id="SSF53335">
    <property type="entry name" value="S-adenosyl-L-methionine-dependent methyltransferases"/>
    <property type="match status" value="1"/>
</dbReference>
<keyword evidence="5" id="KW-1185">Reference proteome</keyword>
<keyword evidence="1 4" id="KW-0489">Methyltransferase</keyword>
<dbReference type="InterPro" id="IPR029063">
    <property type="entry name" value="SAM-dependent_MTases_sf"/>
</dbReference>
<organism evidence="4 5">
    <name type="scientific">Acetobacter lovaniensis</name>
    <dbReference type="NCBI Taxonomy" id="104100"/>
    <lineage>
        <taxon>Bacteria</taxon>
        <taxon>Pseudomonadati</taxon>
        <taxon>Pseudomonadota</taxon>
        <taxon>Alphaproteobacteria</taxon>
        <taxon>Acetobacterales</taxon>
        <taxon>Acetobacteraceae</taxon>
        <taxon>Acetobacter</taxon>
    </lineage>
</organism>
<dbReference type="Pfam" id="PF02086">
    <property type="entry name" value="MethyltransfD12"/>
    <property type="match status" value="1"/>
</dbReference>
<dbReference type="EMBL" id="JACHIE010000008">
    <property type="protein sequence ID" value="MBB6457478.1"/>
    <property type="molecule type" value="Genomic_DNA"/>
</dbReference>
<reference evidence="4 5" key="1">
    <citation type="submission" date="2020-08" db="EMBL/GenBank/DDBJ databases">
        <title>Genomic Encyclopedia of Type Strains, Phase IV (KMG-IV): sequencing the most valuable type-strain genomes for metagenomic binning, comparative biology and taxonomic classification.</title>
        <authorList>
            <person name="Goeker M."/>
        </authorList>
    </citation>
    <scope>NUCLEOTIDE SEQUENCE [LARGE SCALE GENOMIC DNA]</scope>
    <source>
        <strain evidence="4 5">DSM 4491</strain>
    </source>
</reference>
<dbReference type="Gene3D" id="3.40.50.150">
    <property type="entry name" value="Vaccinia Virus protein VP39"/>
    <property type="match status" value="2"/>
</dbReference>
<evidence type="ECO:0000313" key="5">
    <source>
        <dbReference type="Proteomes" id="UP000578000"/>
    </source>
</evidence>
<evidence type="ECO:0000256" key="1">
    <source>
        <dbReference type="ARBA" id="ARBA00022603"/>
    </source>
</evidence>
<evidence type="ECO:0000313" key="4">
    <source>
        <dbReference type="EMBL" id="MBB6457478.1"/>
    </source>
</evidence>
<name>A0A841QGD5_9PROT</name>
<dbReference type="RefSeq" id="WP_166114988.1">
    <property type="nucleotide sequence ID" value="NZ_BAABDB010000036.1"/>
</dbReference>
<keyword evidence="2 4" id="KW-0808">Transferase</keyword>
<sequence>MESNLRPIQPVKPVAPYLGGKLRLASRIIGKMRAIPHSAYVEPFVGMGGVFLRRDFYVECEVINDLNRDVANLFRILRWHYVPLMDILRWQITTRDDFQRLTSAAPDTLTDLHRAARFLYLQRTAFGGKISGQNFGVSLRRARFDVQQLGSMLEDVHARLCRVVVECLPWQEVLRRYDSDNTLFYLDPPYWGCERDYNAPFSRDQFIEMADHLSQIKGRFILSLNDRPEVREVFAAFDIEAVTVNYSVSSKSTGRGTRGEVLISN</sequence>
<protein>
    <submittedName>
        <fullName evidence="4">DNA adenine methylase</fullName>
        <ecNumber evidence="4">2.1.1.72</ecNumber>
    </submittedName>
</protein>
<dbReference type="GO" id="GO:0043565">
    <property type="term" value="F:sequence-specific DNA binding"/>
    <property type="evidence" value="ECO:0007669"/>
    <property type="project" value="TreeGrafter"/>
</dbReference>
<dbReference type="GO" id="GO:0009007">
    <property type="term" value="F:site-specific DNA-methyltransferase (adenine-specific) activity"/>
    <property type="evidence" value="ECO:0007669"/>
    <property type="project" value="UniProtKB-EC"/>
</dbReference>
<dbReference type="GO" id="GO:0009307">
    <property type="term" value="P:DNA restriction-modification system"/>
    <property type="evidence" value="ECO:0007669"/>
    <property type="project" value="InterPro"/>
</dbReference>
<dbReference type="InterPro" id="IPR012263">
    <property type="entry name" value="M_m6A_EcoRV"/>
</dbReference>
<dbReference type="PANTHER" id="PTHR30481:SF4">
    <property type="entry name" value="SITE-SPECIFIC DNA-METHYLTRANSFERASE (ADENINE-SPECIFIC)"/>
    <property type="match status" value="1"/>
</dbReference>
<gene>
    <name evidence="4" type="ORF">HNR55_002074</name>
</gene>
<dbReference type="PIRSF" id="PIRSF000398">
    <property type="entry name" value="M_m6A_EcoRV"/>
    <property type="match status" value="1"/>
</dbReference>
<accession>A0A841QGD5</accession>